<proteinExistence type="predicted"/>
<dbReference type="InterPro" id="IPR036388">
    <property type="entry name" value="WH-like_DNA-bd_sf"/>
</dbReference>
<evidence type="ECO:0000313" key="2">
    <source>
        <dbReference type="EMBL" id="GGZ88366.1"/>
    </source>
</evidence>
<organism evidence="2 3">
    <name type="scientific">Novosphingobium arvoryzae</name>
    <dbReference type="NCBI Taxonomy" id="1256514"/>
    <lineage>
        <taxon>Bacteria</taxon>
        <taxon>Pseudomonadati</taxon>
        <taxon>Pseudomonadota</taxon>
        <taxon>Alphaproteobacteria</taxon>
        <taxon>Sphingomonadales</taxon>
        <taxon>Sphingomonadaceae</taxon>
        <taxon>Novosphingobium</taxon>
    </lineage>
</organism>
<dbReference type="AlphaFoldDB" id="A0A918R7U1"/>
<reference evidence="2" key="2">
    <citation type="submission" date="2020-09" db="EMBL/GenBank/DDBJ databases">
        <authorList>
            <person name="Sun Q."/>
            <person name="Kim S."/>
        </authorList>
    </citation>
    <scope>NUCLEOTIDE SEQUENCE</scope>
    <source>
        <strain evidence="2">KCTC 32422</strain>
    </source>
</reference>
<dbReference type="SMART" id="SM00421">
    <property type="entry name" value="HTH_LUXR"/>
    <property type="match status" value="1"/>
</dbReference>
<protein>
    <recommendedName>
        <fullName evidence="1">HTH luxR-type domain-containing protein</fullName>
    </recommendedName>
</protein>
<dbReference type="GO" id="GO:0003677">
    <property type="term" value="F:DNA binding"/>
    <property type="evidence" value="ECO:0007669"/>
    <property type="project" value="InterPro"/>
</dbReference>
<sequence>MPLTIADDTELLLPLFAGMHEGQRFATFLDRLRQRTGAEYIGLFFRQGDLAIHDVTEFHSGRNLRADARRLGLDRLDLLDRFPFDRLQPGRVYAVSEFADVDAEYAAFRARYITALGIADERIVRLALDGGISAWLLLARGAACTAADAALLANLAPYVALALRGFVHEERRRIEAEMNAVALERSGIGWLLLDREARLLACEPGLTRYLSALPGFALRPGERLVLPDAAGERLLAETAAHFARHPQAPVRALELNAEPRVHAVLLPSRTQPAAASSLPVLQVICRHPRRGGRLDGTVLAQLSGLSRREAELAVRLSEGRSIAEAAGDMGLTLETARNYTKRIYAQLDLRGQGDLIRHVLQSGVSLA</sequence>
<dbReference type="InterPro" id="IPR016032">
    <property type="entry name" value="Sig_transdc_resp-reg_C-effctor"/>
</dbReference>
<comment type="caution">
    <text evidence="2">The sequence shown here is derived from an EMBL/GenBank/DDBJ whole genome shotgun (WGS) entry which is preliminary data.</text>
</comment>
<dbReference type="EMBL" id="BMZD01000001">
    <property type="protein sequence ID" value="GGZ88366.1"/>
    <property type="molecule type" value="Genomic_DNA"/>
</dbReference>
<accession>A0A918R7U1</accession>
<dbReference type="Gene3D" id="1.10.10.10">
    <property type="entry name" value="Winged helix-like DNA-binding domain superfamily/Winged helix DNA-binding domain"/>
    <property type="match status" value="1"/>
</dbReference>
<dbReference type="GO" id="GO:0006355">
    <property type="term" value="P:regulation of DNA-templated transcription"/>
    <property type="evidence" value="ECO:0007669"/>
    <property type="project" value="InterPro"/>
</dbReference>
<name>A0A918R7U1_9SPHN</name>
<keyword evidence="3" id="KW-1185">Reference proteome</keyword>
<dbReference type="InterPro" id="IPR000792">
    <property type="entry name" value="Tscrpt_reg_LuxR_C"/>
</dbReference>
<reference evidence="2" key="1">
    <citation type="journal article" date="2014" name="Int. J. Syst. Evol. Microbiol.">
        <title>Complete genome sequence of Corynebacterium casei LMG S-19264T (=DSM 44701T), isolated from a smear-ripened cheese.</title>
        <authorList>
            <consortium name="US DOE Joint Genome Institute (JGI-PGF)"/>
            <person name="Walter F."/>
            <person name="Albersmeier A."/>
            <person name="Kalinowski J."/>
            <person name="Ruckert C."/>
        </authorList>
    </citation>
    <scope>NUCLEOTIDE SEQUENCE</scope>
    <source>
        <strain evidence="2">KCTC 32422</strain>
    </source>
</reference>
<dbReference type="SUPFAM" id="SSF46894">
    <property type="entry name" value="C-terminal effector domain of the bipartite response regulators"/>
    <property type="match status" value="1"/>
</dbReference>
<evidence type="ECO:0000259" key="1">
    <source>
        <dbReference type="SMART" id="SM00421"/>
    </source>
</evidence>
<dbReference type="RefSeq" id="WP_189538729.1">
    <property type="nucleotide sequence ID" value="NZ_BMZD01000001.1"/>
</dbReference>
<gene>
    <name evidence="2" type="ORF">GCM10011617_04030</name>
</gene>
<evidence type="ECO:0000313" key="3">
    <source>
        <dbReference type="Proteomes" id="UP000634139"/>
    </source>
</evidence>
<feature type="domain" description="HTH luxR-type" evidence="1">
    <location>
        <begin position="302"/>
        <end position="359"/>
    </location>
</feature>
<dbReference type="Proteomes" id="UP000634139">
    <property type="component" value="Unassembled WGS sequence"/>
</dbReference>